<dbReference type="Proteomes" id="UP000198729">
    <property type="component" value="Unassembled WGS sequence"/>
</dbReference>
<dbReference type="InterPro" id="IPR023347">
    <property type="entry name" value="Lysozyme_dom_sf"/>
</dbReference>
<dbReference type="HAMAP" id="MF_04110">
    <property type="entry name" value="ENDOLYSIN_T4"/>
    <property type="match status" value="1"/>
</dbReference>
<keyword evidence="6 7" id="KW-0326">Glycosidase</keyword>
<dbReference type="GO" id="GO:0009253">
    <property type="term" value="P:peptidoglycan catabolic process"/>
    <property type="evidence" value="ECO:0007669"/>
    <property type="project" value="InterPro"/>
</dbReference>
<name>A0A1G5SFW3_9PROT</name>
<dbReference type="AlphaFoldDB" id="A0A1G5SFW3"/>
<dbReference type="CDD" id="cd00737">
    <property type="entry name" value="lyz_endolysin_autolysin"/>
    <property type="match status" value="1"/>
</dbReference>
<evidence type="ECO:0000256" key="7">
    <source>
        <dbReference type="RuleBase" id="RU003788"/>
    </source>
</evidence>
<dbReference type="Pfam" id="PF00959">
    <property type="entry name" value="Phage_lysozyme"/>
    <property type="match status" value="1"/>
</dbReference>
<dbReference type="InterPro" id="IPR002196">
    <property type="entry name" value="Glyco_hydro_24"/>
</dbReference>
<comment type="catalytic activity">
    <reaction evidence="1 7">
        <text>Hydrolysis of (1-&gt;4)-beta-linkages between N-acetylmuramic acid and N-acetyl-D-glucosamine residues in a peptidoglycan and between N-acetyl-D-glucosamine residues in chitodextrins.</text>
        <dbReference type="EC" id="3.2.1.17"/>
    </reaction>
</comment>
<dbReference type="EMBL" id="FMWO01000056">
    <property type="protein sequence ID" value="SCZ86086.1"/>
    <property type="molecule type" value="Genomic_DNA"/>
</dbReference>
<evidence type="ECO:0000313" key="9">
    <source>
        <dbReference type="Proteomes" id="UP000198729"/>
    </source>
</evidence>
<accession>A0A1G5SFW3</accession>
<keyword evidence="3 7" id="KW-0081">Bacteriolytic enzyme</keyword>
<keyword evidence="9" id="KW-1185">Reference proteome</keyword>
<evidence type="ECO:0000256" key="5">
    <source>
        <dbReference type="ARBA" id="ARBA00023200"/>
    </source>
</evidence>
<dbReference type="SUPFAM" id="SSF53955">
    <property type="entry name" value="Lysozyme-like"/>
    <property type="match status" value="1"/>
</dbReference>
<protein>
    <recommendedName>
        <fullName evidence="7">Lysozyme</fullName>
        <ecNumber evidence="7">3.2.1.17</ecNumber>
    </recommendedName>
</protein>
<evidence type="ECO:0000256" key="1">
    <source>
        <dbReference type="ARBA" id="ARBA00000632"/>
    </source>
</evidence>
<evidence type="ECO:0000256" key="6">
    <source>
        <dbReference type="ARBA" id="ARBA00023295"/>
    </source>
</evidence>
<reference evidence="8 9" key="1">
    <citation type="submission" date="2016-10" db="EMBL/GenBank/DDBJ databases">
        <authorList>
            <person name="de Groot N.N."/>
        </authorList>
    </citation>
    <scope>NUCLEOTIDE SEQUENCE [LARGE SCALE GENOMIC DNA]</scope>
    <source>
        <strain evidence="8">1</strain>
    </source>
</reference>
<dbReference type="PANTHER" id="PTHR38107:SF3">
    <property type="entry name" value="LYSOZYME RRRD-RELATED"/>
    <property type="match status" value="1"/>
</dbReference>
<dbReference type="EC" id="3.2.1.17" evidence="7"/>
<dbReference type="InterPro" id="IPR033907">
    <property type="entry name" value="Endolysin_autolysin"/>
</dbReference>
<organism evidence="8 9">
    <name type="scientific">Nitrosomonas mobilis</name>
    <dbReference type="NCBI Taxonomy" id="51642"/>
    <lineage>
        <taxon>Bacteria</taxon>
        <taxon>Pseudomonadati</taxon>
        <taxon>Pseudomonadota</taxon>
        <taxon>Betaproteobacteria</taxon>
        <taxon>Nitrosomonadales</taxon>
        <taxon>Nitrosomonadaceae</taxon>
        <taxon>Nitrosomonas</taxon>
    </lineage>
</organism>
<sequence>MRQSAHLAGLAEIDAFGRRDLGHGTEPSLVQQTLPVVREAECPHQESVLRHLAHLPLTACLVQELLRRVERRDDLLLQTPAHQRPGQEGLHLHTASRQRRLICHWVTLGVATFVSEVPKTAIELAKRFEGFHRVPKTDPGHAHPYICPAGYWTIGYGHLCEPTHTPITETEAEAYLAHDLQTALATTLRYCPVLAAEPDGRLSAIVDFTFNLGAGRLQTSTLRRRVNQRDWVAAGQELRRWVYGGGKVLPGLVTRRVAEAAWLLRNA</sequence>
<evidence type="ECO:0000256" key="2">
    <source>
        <dbReference type="ARBA" id="ARBA00022529"/>
    </source>
</evidence>
<dbReference type="PANTHER" id="PTHR38107">
    <property type="match status" value="1"/>
</dbReference>
<keyword evidence="4 7" id="KW-0378">Hydrolase</keyword>
<dbReference type="Gene3D" id="1.10.530.40">
    <property type="match status" value="1"/>
</dbReference>
<dbReference type="InterPro" id="IPR023346">
    <property type="entry name" value="Lysozyme-like_dom_sf"/>
</dbReference>
<comment type="similarity">
    <text evidence="7">Belongs to the glycosyl hydrolase 24 family.</text>
</comment>
<dbReference type="STRING" id="51642.NSMM_480088"/>
<dbReference type="GO" id="GO:0042742">
    <property type="term" value="P:defense response to bacterium"/>
    <property type="evidence" value="ECO:0007669"/>
    <property type="project" value="UniProtKB-KW"/>
</dbReference>
<evidence type="ECO:0000256" key="4">
    <source>
        <dbReference type="ARBA" id="ARBA00022801"/>
    </source>
</evidence>
<dbReference type="GO" id="GO:0003796">
    <property type="term" value="F:lysozyme activity"/>
    <property type="evidence" value="ECO:0007669"/>
    <property type="project" value="UniProtKB-EC"/>
</dbReference>
<keyword evidence="2 7" id="KW-0929">Antimicrobial</keyword>
<evidence type="ECO:0000256" key="3">
    <source>
        <dbReference type="ARBA" id="ARBA00022638"/>
    </source>
</evidence>
<dbReference type="GO" id="GO:0016998">
    <property type="term" value="P:cell wall macromolecule catabolic process"/>
    <property type="evidence" value="ECO:0007669"/>
    <property type="project" value="InterPro"/>
</dbReference>
<evidence type="ECO:0000313" key="8">
    <source>
        <dbReference type="EMBL" id="SCZ86086.1"/>
    </source>
</evidence>
<dbReference type="InterPro" id="IPR034690">
    <property type="entry name" value="Endolysin_T4_type"/>
</dbReference>
<keyword evidence="5" id="KW-1035">Host cytoplasm</keyword>
<gene>
    <name evidence="8" type="ORF">NSMM_480088</name>
</gene>
<dbReference type="InterPro" id="IPR051018">
    <property type="entry name" value="Bacteriophage_GH24"/>
</dbReference>
<dbReference type="GO" id="GO:0031640">
    <property type="term" value="P:killing of cells of another organism"/>
    <property type="evidence" value="ECO:0007669"/>
    <property type="project" value="UniProtKB-KW"/>
</dbReference>
<proteinExistence type="inferred from homology"/>